<organism evidence="3 4">
    <name type="scientific">Trametes coccinea (strain BRFM310)</name>
    <name type="common">Pycnoporus coccineus</name>
    <dbReference type="NCBI Taxonomy" id="1353009"/>
    <lineage>
        <taxon>Eukaryota</taxon>
        <taxon>Fungi</taxon>
        <taxon>Dikarya</taxon>
        <taxon>Basidiomycota</taxon>
        <taxon>Agaricomycotina</taxon>
        <taxon>Agaricomycetes</taxon>
        <taxon>Polyporales</taxon>
        <taxon>Polyporaceae</taxon>
        <taxon>Trametes</taxon>
    </lineage>
</organism>
<feature type="region of interest" description="Disordered" evidence="2">
    <location>
        <begin position="447"/>
        <end position="468"/>
    </location>
</feature>
<accession>A0A1Y2IH35</accession>
<feature type="region of interest" description="Disordered" evidence="2">
    <location>
        <begin position="581"/>
        <end position="601"/>
    </location>
</feature>
<dbReference type="Proteomes" id="UP000193067">
    <property type="component" value="Unassembled WGS sequence"/>
</dbReference>
<keyword evidence="1" id="KW-0704">Schiff base</keyword>
<dbReference type="AlphaFoldDB" id="A0A1Y2IH35"/>
<dbReference type="Gene3D" id="3.20.20.70">
    <property type="entry name" value="Aldolase class I"/>
    <property type="match status" value="1"/>
</dbReference>
<protein>
    <submittedName>
        <fullName evidence="3">Aldolase</fullName>
    </submittedName>
</protein>
<feature type="compositionally biased region" description="Low complexity" evidence="2">
    <location>
        <begin position="19"/>
        <end position="30"/>
    </location>
</feature>
<gene>
    <name evidence="3" type="ORF">PYCCODRAFT_1414213</name>
</gene>
<reference evidence="3 4" key="1">
    <citation type="journal article" date="2015" name="Biotechnol. Biofuels">
        <title>Enhanced degradation of softwood versus hardwood by the white-rot fungus Pycnoporus coccineus.</title>
        <authorList>
            <person name="Couturier M."/>
            <person name="Navarro D."/>
            <person name="Chevret D."/>
            <person name="Henrissat B."/>
            <person name="Piumi F."/>
            <person name="Ruiz-Duenas F.J."/>
            <person name="Martinez A.T."/>
            <person name="Grigoriev I.V."/>
            <person name="Riley R."/>
            <person name="Lipzen A."/>
            <person name="Berrin J.G."/>
            <person name="Master E.R."/>
            <person name="Rosso M.N."/>
        </authorList>
    </citation>
    <scope>NUCLEOTIDE SEQUENCE [LARGE SCALE GENOMIC DNA]</scope>
    <source>
        <strain evidence="3 4">BRFM310</strain>
    </source>
</reference>
<evidence type="ECO:0000313" key="4">
    <source>
        <dbReference type="Proteomes" id="UP000193067"/>
    </source>
</evidence>
<feature type="compositionally biased region" description="Low complexity" evidence="2">
    <location>
        <begin position="61"/>
        <end position="73"/>
    </location>
</feature>
<keyword evidence="4" id="KW-1185">Reference proteome</keyword>
<evidence type="ECO:0000313" key="3">
    <source>
        <dbReference type="EMBL" id="OSD00496.1"/>
    </source>
</evidence>
<feature type="compositionally biased region" description="Polar residues" evidence="2">
    <location>
        <begin position="1"/>
        <end position="10"/>
    </location>
</feature>
<name>A0A1Y2IH35_TRAC3</name>
<dbReference type="GO" id="GO:0005975">
    <property type="term" value="P:carbohydrate metabolic process"/>
    <property type="evidence" value="ECO:0007669"/>
    <property type="project" value="InterPro"/>
</dbReference>
<dbReference type="InterPro" id="IPR013785">
    <property type="entry name" value="Aldolase_TIM"/>
</dbReference>
<proteinExistence type="predicted"/>
<dbReference type="PANTHER" id="PTHR10683:SF18">
    <property type="entry name" value="TRANSALDOLASE"/>
    <property type="match status" value="1"/>
</dbReference>
<evidence type="ECO:0000256" key="2">
    <source>
        <dbReference type="SAM" id="MobiDB-lite"/>
    </source>
</evidence>
<dbReference type="InterPro" id="IPR001585">
    <property type="entry name" value="TAL/FSA"/>
</dbReference>
<evidence type="ECO:0000256" key="1">
    <source>
        <dbReference type="ARBA" id="ARBA00023270"/>
    </source>
</evidence>
<sequence>MSERSSTPSTEFVPPQPPTTTTTTPAMPVTNLRGKRRSNAHEQNGSSPSKIPVASPPPAASTPSATKSVATAARANGEPKGHLRGGKGLRPANKSSIPFPTSSAPAPPVLTAAHASFANIAFRFLSAPRAPKEELTCSSMGLGKRPRPSTTRGKPKTDGQKPVIAQATPPLWRTLEAKRKGVIAATLDYELLGTLPYAGTMVTPGMLREGLLTPDTAYHAWVGAKRAIEERYGRKHNGEWHLGVILKAALQHYLVELGTSMLDRVDGPHYTFIDPRLHDSPSAMVKDALKLAKLFAEKGYGRDRIVFTIPATEEGVQAAQTLERKYNVQTNLTLVSGLHHAAACAGADATCITLCYKELSDACGRKSTPSNPFVKAWEAVLTPPKLLAEDAIRTTAEYLKRHSVQSAILVADLQSADDAENLGNFDAVAFTAEQSLRARARVLVPESGVTPRSGPKAVGTSRKQPAEEDAHPILHLSRNSGAFLSAMPVDARTVAKVTLASGLEDMSEQMFKTSMHVLEFIQGEAQLAHIFDDLTLQEFYEEDEKELVRLAKLEAAGQKAEPRCPIRTHHVGFRLRHSSWSVPSTTDCIGRQESREQVGQN</sequence>
<dbReference type="PANTHER" id="PTHR10683">
    <property type="entry name" value="TRANSALDOLASE"/>
    <property type="match status" value="1"/>
</dbReference>
<dbReference type="STRING" id="1353009.A0A1Y2IH35"/>
<dbReference type="Pfam" id="PF00923">
    <property type="entry name" value="TAL_FSA"/>
    <property type="match status" value="1"/>
</dbReference>
<feature type="region of interest" description="Disordered" evidence="2">
    <location>
        <begin position="135"/>
        <end position="162"/>
    </location>
</feature>
<dbReference type="EMBL" id="KZ084118">
    <property type="protein sequence ID" value="OSD00496.1"/>
    <property type="molecule type" value="Genomic_DNA"/>
</dbReference>
<feature type="compositionally biased region" description="Basic and acidic residues" evidence="2">
    <location>
        <begin position="590"/>
        <end position="601"/>
    </location>
</feature>
<dbReference type="OrthoDB" id="2015515at2759"/>
<dbReference type="SUPFAM" id="SSF51569">
    <property type="entry name" value="Aldolase"/>
    <property type="match status" value="1"/>
</dbReference>
<feature type="region of interest" description="Disordered" evidence="2">
    <location>
        <begin position="1"/>
        <end position="101"/>
    </location>
</feature>